<gene>
    <name evidence="1" type="ORF">G4V63_03950</name>
</gene>
<protein>
    <submittedName>
        <fullName evidence="1">Uncharacterized protein</fullName>
    </submittedName>
</protein>
<comment type="caution">
    <text evidence="1">The sequence shown here is derived from an EMBL/GenBank/DDBJ whole genome shotgun (WGS) entry which is preliminary data.</text>
</comment>
<dbReference type="EMBL" id="JAAMRR010000203">
    <property type="protein sequence ID" value="NGX94407.1"/>
    <property type="molecule type" value="Genomic_DNA"/>
</dbReference>
<organism evidence="1 2">
    <name type="scientific">Candidatus Afipia apatlaquensis</name>
    <dbReference type="NCBI Taxonomy" id="2712852"/>
    <lineage>
        <taxon>Bacteria</taxon>
        <taxon>Pseudomonadati</taxon>
        <taxon>Pseudomonadota</taxon>
        <taxon>Alphaproteobacteria</taxon>
        <taxon>Hyphomicrobiales</taxon>
        <taxon>Nitrobacteraceae</taxon>
        <taxon>Afipia</taxon>
    </lineage>
</organism>
<keyword evidence="2" id="KW-1185">Reference proteome</keyword>
<name>A0A7C9VCK2_9BRAD</name>
<reference evidence="1" key="1">
    <citation type="submission" date="2020-02" db="EMBL/GenBank/DDBJ databases">
        <title>Draft genome sequence of Candidatus Afipia apatlaquensis IBT-C3, a potential strain for decolorization of textile dyes.</title>
        <authorList>
            <person name="Sanchez-Reyes A."/>
            <person name="Breton-Deval L."/>
            <person name="Mangelson H."/>
            <person name="Sanchez-Flores A."/>
        </authorList>
    </citation>
    <scope>NUCLEOTIDE SEQUENCE [LARGE SCALE GENOMIC DNA]</scope>
    <source>
        <strain evidence="1">IBT-C3</strain>
    </source>
</reference>
<evidence type="ECO:0000313" key="2">
    <source>
        <dbReference type="Proteomes" id="UP000480266"/>
    </source>
</evidence>
<dbReference type="AlphaFoldDB" id="A0A7C9VCK2"/>
<proteinExistence type="predicted"/>
<sequence length="121" mass="13236">MADLLSIISSNYVAVGSNVNYSKGPYVPVDAASYEGNWTGKYANNDTFSIQVSNVVGFRAKARYQSGSTVKYQDVLIRDNSFRIGDSKFTLTKQGTAQIKTVMTTNGNQTLETAYAQQNGR</sequence>
<evidence type="ECO:0000313" key="1">
    <source>
        <dbReference type="EMBL" id="NGX94407.1"/>
    </source>
</evidence>
<dbReference type="Proteomes" id="UP000480266">
    <property type="component" value="Unassembled WGS sequence"/>
</dbReference>
<accession>A0A7C9VCK2</accession>